<name>A0ABX6PR23_9HYPH</name>
<evidence type="ECO:0000259" key="2">
    <source>
        <dbReference type="Pfam" id="PF13476"/>
    </source>
</evidence>
<dbReference type="Pfam" id="PF13558">
    <property type="entry name" value="SbcC_Walker_B"/>
    <property type="match status" value="1"/>
</dbReference>
<keyword evidence="3" id="KW-0614">Plasmid</keyword>
<geneLocation type="plasmid" evidence="3 4">
    <name>pPR12A203</name>
</geneLocation>
<accession>A0ABX6PR23</accession>
<proteinExistence type="predicted"/>
<evidence type="ECO:0000256" key="1">
    <source>
        <dbReference type="SAM" id="Coils"/>
    </source>
</evidence>
<sequence length="1256" mass="135333">MRILAIRGENLASLAAPFEIDLAAEPLAGSGLFAITGETGAGKSTILDALCLALYGEYPRVSVGRRENAPDPSGEAISIHDGRAILRRGAGGGYAEVDFIGQDGERYRVRWEANRARGRANGRLQNEQRALYRLDDGSAVATGKTQVREAVEARTDLTFDQFRRTVLLAQGEFDAFLLAAESERAELLEKITGTEIYAAISVRIHDGTEARRRIVEQLEQRRNDVGLLDDEARKTLLEEQSQLGSSVAQKGAERDQHNGRLDHFKRVAAARSDLALAEAQGVAAHTTREAAADEYQSLAEFDLVEPLRPLAVDLHNARRTAAEAKSRLDGLLVACEEARTLDAASATQLADAATANVAAEDVLKNFGPLWSEAEKLDTELVAARTEFNDAMEKSQQAEATLRDKADALATIDQTLGQTSELHRTAAAQLKSQSDRILLADRLSDAMDLLAKWDALRQDHATATSEAVEAAETATRLQGEMTALSEKLAEDRGRKDGLSRDICDRRGGLDGIDEAALHERDIDLQRALEALRETSAVCEQHDRSSADLSRRESEHALATQEVSIAKSQIVEAEADRLRDRIARAEIVPIAELADEAVSSEAIHLRSLLAPNLACPVCGSTHHPHLAHPSALNEMAARLRRRREELDTMLTATGQRLDAATRALSAGESRQAETNRGIDLARGQVLAANSAYSEQWSSLNDLCTNAGIEGRVPPFLDDQAAPKLASLISVAIAERSAIASPLADARRLRTEIDSLQRQHDALGEAIETITQSVDQRRPDFHSAQLKATERTVQAAGLAERLISIRREITPFLAAAGLIVDDLDDDPTGVSVTLSTVATEYAALREQVGQLEMTLQRLAPERASASASLQHAQAQLTATALLLNQRRMAEEEKARARAELLDGEATASHRTRTNEACLTTRETLARVRETKSATDAAFQAAGARRDEAAAGLETAKGRNALAEAAFNAACLDIARSSDQVAALIATDPALSRALRVRIAEIDRGVNDAGTAVLTRQNDLHRALEGFDETTDAEALAAVVAALATEIGDLQQQIGVLVAALARDDGARRAAANLSAQIETAKAELAIWQAVDDAVGSASGDRFRRFVQGITLDHMVQLANDHLHALTPRYRLARGAASDLTLHIVDRDMGDEVRGTRSLSGGERFLVSLALALALSGLEGRSSFVDTLFIDEGFGSLDAETLDLAVDALETLQGRGQKVGVITHVAAMIERIAVQVRVEKRGAGRSEIKVSDGSQPIWSA</sequence>
<keyword evidence="4" id="KW-1185">Reference proteome</keyword>
<dbReference type="EMBL" id="CP054024">
    <property type="protein sequence ID" value="QKK21045.1"/>
    <property type="molecule type" value="Genomic_DNA"/>
</dbReference>
<evidence type="ECO:0000313" key="4">
    <source>
        <dbReference type="Proteomes" id="UP000305673"/>
    </source>
</evidence>
<feature type="domain" description="Rad50/SbcC-type AAA" evidence="2">
    <location>
        <begin position="6"/>
        <end position="216"/>
    </location>
</feature>
<feature type="coiled-coil region" evidence="1">
    <location>
        <begin position="373"/>
        <end position="400"/>
    </location>
</feature>
<organism evidence="3 4">
    <name type="scientific">Rhizobium indicum</name>
    <dbReference type="NCBI Taxonomy" id="2583231"/>
    <lineage>
        <taxon>Bacteria</taxon>
        <taxon>Pseudomonadati</taxon>
        <taxon>Pseudomonadota</taxon>
        <taxon>Alphaproteobacteria</taxon>
        <taxon>Hyphomicrobiales</taxon>
        <taxon>Rhizobiaceae</taxon>
        <taxon>Rhizobium/Agrobacterium group</taxon>
        <taxon>Rhizobium</taxon>
    </lineage>
</organism>
<dbReference type="InterPro" id="IPR027417">
    <property type="entry name" value="P-loop_NTPase"/>
</dbReference>
<dbReference type="PANTHER" id="PTHR32114:SF2">
    <property type="entry name" value="ABC TRANSPORTER ABCH.3"/>
    <property type="match status" value="1"/>
</dbReference>
<gene>
    <name evidence="3" type="ORF">FFM53_031945</name>
</gene>
<feature type="coiled-coil region" evidence="1">
    <location>
        <begin position="876"/>
        <end position="903"/>
    </location>
</feature>
<dbReference type="Proteomes" id="UP000305673">
    <property type="component" value="Plasmid pPR12A203"/>
</dbReference>
<evidence type="ECO:0000313" key="3">
    <source>
        <dbReference type="EMBL" id="QKK21045.1"/>
    </source>
</evidence>
<dbReference type="PANTHER" id="PTHR32114">
    <property type="entry name" value="ABC TRANSPORTER ABCH.3"/>
    <property type="match status" value="1"/>
</dbReference>
<dbReference type="RefSeq" id="WP_138333727.1">
    <property type="nucleotide sequence ID" value="NZ_CP054024.1"/>
</dbReference>
<dbReference type="Pfam" id="PF13476">
    <property type="entry name" value="AAA_23"/>
    <property type="match status" value="1"/>
</dbReference>
<protein>
    <submittedName>
        <fullName evidence="3">AAA family ATPase</fullName>
    </submittedName>
</protein>
<dbReference type="InterPro" id="IPR038729">
    <property type="entry name" value="Rad50/SbcC_AAA"/>
</dbReference>
<reference evidence="3 4" key="1">
    <citation type="submission" date="2020-05" db="EMBL/GenBank/DDBJ databases">
        <title>Genome sequences of pea root nodulating Rhizobium spp.</title>
        <authorList>
            <person name="Rahi P."/>
        </authorList>
    </citation>
    <scope>NUCLEOTIDE SEQUENCE [LARGE SCALE GENOMIC DNA]</scope>
    <source>
        <strain evidence="4">JKLM 12A2</strain>
        <plasmid evidence="3 4">pPR12A203</plasmid>
    </source>
</reference>
<dbReference type="SUPFAM" id="SSF52540">
    <property type="entry name" value="P-loop containing nucleoside triphosphate hydrolases"/>
    <property type="match status" value="1"/>
</dbReference>
<keyword evidence="1" id="KW-0175">Coiled coil</keyword>
<dbReference type="Gene3D" id="3.40.50.300">
    <property type="entry name" value="P-loop containing nucleotide triphosphate hydrolases"/>
    <property type="match status" value="2"/>
</dbReference>